<evidence type="ECO:0000313" key="2">
    <source>
        <dbReference type="EMBL" id="RNF27454.1"/>
    </source>
</evidence>
<name>A0A3R7PM62_9TRYP</name>
<dbReference type="GeneID" id="40313927"/>
<evidence type="ECO:0000313" key="3">
    <source>
        <dbReference type="Proteomes" id="UP000284403"/>
    </source>
</evidence>
<protein>
    <submittedName>
        <fullName evidence="2">Uncharacterized protein</fullName>
    </submittedName>
</protein>
<feature type="region of interest" description="Disordered" evidence="1">
    <location>
        <begin position="1"/>
        <end position="24"/>
    </location>
</feature>
<keyword evidence="3" id="KW-1185">Reference proteome</keyword>
<reference evidence="2 3" key="1">
    <citation type="journal article" date="2018" name="BMC Genomics">
        <title>Genomic comparison of Trypanosoma conorhini and Trypanosoma rangeli to Trypanosoma cruzi strains of high and low virulence.</title>
        <authorList>
            <person name="Bradwell K.R."/>
            <person name="Koparde V.N."/>
            <person name="Matveyev A.V."/>
            <person name="Serrano M.G."/>
            <person name="Alves J.M."/>
            <person name="Parikh H."/>
            <person name="Huang B."/>
            <person name="Lee V."/>
            <person name="Espinosa-Alvarez O."/>
            <person name="Ortiz P.A."/>
            <person name="Costa-Martins A.G."/>
            <person name="Teixeira M.M."/>
            <person name="Buck G.A."/>
        </authorList>
    </citation>
    <scope>NUCLEOTIDE SEQUENCE [LARGE SCALE GENOMIC DNA]</scope>
    <source>
        <strain evidence="2 3">025E</strain>
    </source>
</reference>
<accession>A0A3R7PM62</accession>
<gene>
    <name evidence="2" type="ORF">Tco025E_00316</name>
</gene>
<proteinExistence type="predicted"/>
<organism evidence="2 3">
    <name type="scientific">Trypanosoma conorhini</name>
    <dbReference type="NCBI Taxonomy" id="83891"/>
    <lineage>
        <taxon>Eukaryota</taxon>
        <taxon>Discoba</taxon>
        <taxon>Euglenozoa</taxon>
        <taxon>Kinetoplastea</taxon>
        <taxon>Metakinetoplastina</taxon>
        <taxon>Trypanosomatida</taxon>
        <taxon>Trypanosomatidae</taxon>
        <taxon>Trypanosoma</taxon>
    </lineage>
</organism>
<evidence type="ECO:0000256" key="1">
    <source>
        <dbReference type="SAM" id="MobiDB-lite"/>
    </source>
</evidence>
<comment type="caution">
    <text evidence="2">The sequence shown here is derived from an EMBL/GenBank/DDBJ whole genome shotgun (WGS) entry which is preliminary data.</text>
</comment>
<dbReference type="EMBL" id="MKKU01000006">
    <property type="protein sequence ID" value="RNF27454.1"/>
    <property type="molecule type" value="Genomic_DNA"/>
</dbReference>
<dbReference type="Proteomes" id="UP000284403">
    <property type="component" value="Unassembled WGS sequence"/>
</dbReference>
<sequence length="102" mass="10960">MFGVMECLGTQRRASPRAAALNSTRPTVVANTTNEPADPSFSNCNGAPAATAGVRYTRICSRTGGRQGFCQPDWQGRNSRTCAYRNPPCPGEDFQNGGDFQL</sequence>
<dbReference type="RefSeq" id="XP_029232660.1">
    <property type="nucleotide sequence ID" value="XM_029367260.1"/>
</dbReference>
<dbReference type="AlphaFoldDB" id="A0A3R7PM62"/>